<evidence type="ECO:0000313" key="6">
    <source>
        <dbReference type="EMBL" id="CAF3554099.1"/>
    </source>
</evidence>
<dbReference type="EMBL" id="CAJNOU010000213">
    <property type="protein sequence ID" value="CAF0918162.1"/>
    <property type="molecule type" value="Genomic_DNA"/>
</dbReference>
<evidence type="ECO:0000313" key="7">
    <source>
        <dbReference type="Proteomes" id="UP000663870"/>
    </source>
</evidence>
<accession>A0A814D7S1</accession>
<gene>
    <name evidence="6" type="ORF">FNK824_LOCUS1110</name>
    <name evidence="5" type="ORF">JXQ802_LOCUS11665</name>
    <name evidence="3" type="ORF">PYM288_LOCUS10041</name>
    <name evidence="2" type="ORF">RFH988_LOCUS6130</name>
    <name evidence="4" type="ORF">SEV965_LOCUS6500</name>
</gene>
<feature type="chain" id="PRO_5044131885" evidence="1">
    <location>
        <begin position="20"/>
        <end position="77"/>
    </location>
</feature>
<sequence length="77" mass="9147">MIHSFLFLINQVIIINTMSTVVTVKTVLCLIRPENVWEQIQSIRSIYDKAYPRWTPYINLIYLFVPESEFSNIKIQL</sequence>
<dbReference type="EMBL" id="CAJNOL010000233">
    <property type="protein sequence ID" value="CAF0950595.1"/>
    <property type="molecule type" value="Genomic_DNA"/>
</dbReference>
<evidence type="ECO:0000256" key="1">
    <source>
        <dbReference type="SAM" id="SignalP"/>
    </source>
</evidence>
<protein>
    <submittedName>
        <fullName evidence="5">Uncharacterized protein</fullName>
    </submittedName>
</protein>
<keyword evidence="1" id="KW-0732">Signal</keyword>
<dbReference type="Pfam" id="PF13563">
    <property type="entry name" value="2_5_RNA_ligase2"/>
    <property type="match status" value="1"/>
</dbReference>
<evidence type="ECO:0000313" key="2">
    <source>
        <dbReference type="EMBL" id="CAF0844637.1"/>
    </source>
</evidence>
<organism evidence="5 7">
    <name type="scientific">Rotaria sordida</name>
    <dbReference type="NCBI Taxonomy" id="392033"/>
    <lineage>
        <taxon>Eukaryota</taxon>
        <taxon>Metazoa</taxon>
        <taxon>Spiralia</taxon>
        <taxon>Gnathifera</taxon>
        <taxon>Rotifera</taxon>
        <taxon>Eurotatoria</taxon>
        <taxon>Bdelloidea</taxon>
        <taxon>Philodinida</taxon>
        <taxon>Philodinidae</taxon>
        <taxon>Rotaria</taxon>
    </lineage>
</organism>
<reference evidence="5" key="1">
    <citation type="submission" date="2021-02" db="EMBL/GenBank/DDBJ databases">
        <authorList>
            <person name="Nowell W R."/>
        </authorList>
    </citation>
    <scope>NUCLEOTIDE SEQUENCE</scope>
</reference>
<evidence type="ECO:0000313" key="4">
    <source>
        <dbReference type="EMBL" id="CAF0918162.1"/>
    </source>
</evidence>
<dbReference type="Proteomes" id="UP000663882">
    <property type="component" value="Unassembled WGS sequence"/>
</dbReference>
<dbReference type="Gene3D" id="3.90.1140.10">
    <property type="entry name" value="Cyclic phosphodiesterase"/>
    <property type="match status" value="1"/>
</dbReference>
<dbReference type="Proteomes" id="UP000663854">
    <property type="component" value="Unassembled WGS sequence"/>
</dbReference>
<dbReference type="Proteomes" id="UP000663870">
    <property type="component" value="Unassembled WGS sequence"/>
</dbReference>
<proteinExistence type="predicted"/>
<keyword evidence="7" id="KW-1185">Reference proteome</keyword>
<feature type="signal peptide" evidence="1">
    <location>
        <begin position="1"/>
        <end position="19"/>
    </location>
</feature>
<dbReference type="Proteomes" id="UP000663874">
    <property type="component" value="Unassembled WGS sequence"/>
</dbReference>
<dbReference type="PANTHER" id="PTHR37474:SF1">
    <property type="entry name" value="2'-5' RNA LIGASE FAMILY PROTEIN"/>
    <property type="match status" value="1"/>
</dbReference>
<name>A0A814D7S1_9BILA</name>
<comment type="caution">
    <text evidence="5">The sequence shown here is derived from an EMBL/GenBank/DDBJ whole genome shotgun (WGS) entry which is preliminary data.</text>
</comment>
<evidence type="ECO:0000313" key="3">
    <source>
        <dbReference type="EMBL" id="CAF0911456.1"/>
    </source>
</evidence>
<dbReference type="EMBL" id="CAJOBE010000054">
    <property type="protein sequence ID" value="CAF3554099.1"/>
    <property type="molecule type" value="Genomic_DNA"/>
</dbReference>
<dbReference type="AlphaFoldDB" id="A0A814D7S1"/>
<dbReference type="PANTHER" id="PTHR37474">
    <property type="entry name" value="RNA LIGASE/CYCLIC NUCLEOTIDE PHOSPHODIESTERASE"/>
    <property type="match status" value="1"/>
</dbReference>
<evidence type="ECO:0000313" key="5">
    <source>
        <dbReference type="EMBL" id="CAF0950595.1"/>
    </source>
</evidence>
<dbReference type="OrthoDB" id="10263155at2759"/>
<dbReference type="EMBL" id="CAJNOH010000153">
    <property type="protein sequence ID" value="CAF0911456.1"/>
    <property type="molecule type" value="Genomic_DNA"/>
</dbReference>
<dbReference type="EMBL" id="CAJNOO010000180">
    <property type="protein sequence ID" value="CAF0844637.1"/>
    <property type="molecule type" value="Genomic_DNA"/>
</dbReference>
<dbReference type="Proteomes" id="UP000663889">
    <property type="component" value="Unassembled WGS sequence"/>
</dbReference>